<dbReference type="Proteomes" id="UP000266723">
    <property type="component" value="Unassembled WGS sequence"/>
</dbReference>
<feature type="compositionally biased region" description="Polar residues" evidence="1">
    <location>
        <begin position="120"/>
        <end position="141"/>
    </location>
</feature>
<feature type="compositionally biased region" description="Polar residues" evidence="1">
    <location>
        <begin position="260"/>
        <end position="271"/>
    </location>
</feature>
<feature type="compositionally biased region" description="Basic and acidic residues" evidence="1">
    <location>
        <begin position="199"/>
        <end position="209"/>
    </location>
</feature>
<name>A0ABQ7ELN8_BRACR</name>
<comment type="caution">
    <text evidence="2">The sequence shown here is derived from an EMBL/GenBank/DDBJ whole genome shotgun (WGS) entry which is preliminary data.</text>
</comment>
<evidence type="ECO:0000256" key="1">
    <source>
        <dbReference type="SAM" id="MobiDB-lite"/>
    </source>
</evidence>
<evidence type="ECO:0000313" key="3">
    <source>
        <dbReference type="Proteomes" id="UP000266723"/>
    </source>
</evidence>
<proteinExistence type="predicted"/>
<feature type="compositionally biased region" description="Basic and acidic residues" evidence="1">
    <location>
        <begin position="110"/>
        <end position="119"/>
    </location>
</feature>
<gene>
    <name evidence="2" type="ORF">DY000_02023958</name>
</gene>
<protein>
    <recommendedName>
        <fullName evidence="4">DUF4005 domain-containing protein</fullName>
    </recommendedName>
</protein>
<feature type="region of interest" description="Disordered" evidence="1">
    <location>
        <begin position="260"/>
        <end position="285"/>
    </location>
</feature>
<evidence type="ECO:0008006" key="4">
    <source>
        <dbReference type="Google" id="ProtNLM"/>
    </source>
</evidence>
<feature type="region of interest" description="Disordered" evidence="1">
    <location>
        <begin position="44"/>
        <end position="83"/>
    </location>
</feature>
<feature type="region of interest" description="Disordered" evidence="1">
    <location>
        <begin position="98"/>
        <end position="209"/>
    </location>
</feature>
<accession>A0ABQ7ELN8</accession>
<feature type="compositionally biased region" description="Basic and acidic residues" evidence="1">
    <location>
        <begin position="59"/>
        <end position="81"/>
    </location>
</feature>
<reference evidence="2 3" key="1">
    <citation type="journal article" date="2020" name="BMC Genomics">
        <title>Intraspecific diversification of the crop wild relative Brassica cretica Lam. using demographic model selection.</title>
        <authorList>
            <person name="Kioukis A."/>
            <person name="Michalopoulou V.A."/>
            <person name="Briers L."/>
            <person name="Pirintsos S."/>
            <person name="Studholme D.J."/>
            <person name="Pavlidis P."/>
            <person name="Sarris P.F."/>
        </authorList>
    </citation>
    <scope>NUCLEOTIDE SEQUENCE [LARGE SCALE GENOMIC DNA]</scope>
    <source>
        <strain evidence="3">cv. PFS-1207/04</strain>
    </source>
</reference>
<dbReference type="EMBL" id="QGKV02000299">
    <property type="protein sequence ID" value="KAF3598093.1"/>
    <property type="molecule type" value="Genomic_DNA"/>
</dbReference>
<organism evidence="2 3">
    <name type="scientific">Brassica cretica</name>
    <name type="common">Mustard</name>
    <dbReference type="NCBI Taxonomy" id="69181"/>
    <lineage>
        <taxon>Eukaryota</taxon>
        <taxon>Viridiplantae</taxon>
        <taxon>Streptophyta</taxon>
        <taxon>Embryophyta</taxon>
        <taxon>Tracheophyta</taxon>
        <taxon>Spermatophyta</taxon>
        <taxon>Magnoliopsida</taxon>
        <taxon>eudicotyledons</taxon>
        <taxon>Gunneridae</taxon>
        <taxon>Pentapetalae</taxon>
        <taxon>rosids</taxon>
        <taxon>malvids</taxon>
        <taxon>Brassicales</taxon>
        <taxon>Brassicaceae</taxon>
        <taxon>Brassiceae</taxon>
        <taxon>Brassica</taxon>
    </lineage>
</organism>
<sequence length="355" mass="39294">MKPVDFPSTTVSVLKSHRKAVSPTTISHWNFNFHQIPALWNRHRKEDKRVSRGSLSHHSNTDSDNTRQWQRDPSQDSDWNKYRSSGFDYGVRRDYSRRTAPALQSRKEHRPYARERLSFTKDNSSTSQRGTRSREPNTSSRSEWRPIGGGSTGGTSAQAVNLVVSHTPPPNPQREPLGISQAGTPGGRQRSGDGSAQSNERRSTLERIAVPEERSALKRLSFPSDRVPLLHEGMANAAYGRLQEVNIEYLEDTINLNKSGGSNVASSSKQHTTAEKDQRVQNGALDRSPIRSLSEDRIHVSLRLGPINDPEREELLEDQLPMLGEQGSGVTAPWVGLSAGKAMNSGTMSLSGVVA</sequence>
<evidence type="ECO:0000313" key="2">
    <source>
        <dbReference type="EMBL" id="KAF3598093.1"/>
    </source>
</evidence>
<keyword evidence="3" id="KW-1185">Reference proteome</keyword>